<comment type="caution">
    <text evidence="2">The sequence shown here is derived from an EMBL/GenBank/DDBJ whole genome shotgun (WGS) entry which is preliminary data.</text>
</comment>
<dbReference type="Proteomes" id="UP000075635">
    <property type="component" value="Unassembled WGS sequence"/>
</dbReference>
<keyword evidence="1" id="KW-0472">Membrane</keyword>
<dbReference type="GO" id="GO:0005886">
    <property type="term" value="C:plasma membrane"/>
    <property type="evidence" value="ECO:0007669"/>
    <property type="project" value="TreeGrafter"/>
</dbReference>
<keyword evidence="1" id="KW-0812">Transmembrane</keyword>
<dbReference type="InterPro" id="IPR052712">
    <property type="entry name" value="Acid_resist_chaperone_HdeD"/>
</dbReference>
<feature type="transmembrane region" description="Helical" evidence="1">
    <location>
        <begin position="68"/>
        <end position="86"/>
    </location>
</feature>
<evidence type="ECO:0000256" key="1">
    <source>
        <dbReference type="SAM" id="Phobius"/>
    </source>
</evidence>
<dbReference type="PANTHER" id="PTHR34989">
    <property type="entry name" value="PROTEIN HDED"/>
    <property type="match status" value="1"/>
</dbReference>
<organism evidence="2 3">
    <name type="scientific">Sorangium cellulosum</name>
    <name type="common">Polyangium cellulosum</name>
    <dbReference type="NCBI Taxonomy" id="56"/>
    <lineage>
        <taxon>Bacteria</taxon>
        <taxon>Pseudomonadati</taxon>
        <taxon>Myxococcota</taxon>
        <taxon>Polyangia</taxon>
        <taxon>Polyangiales</taxon>
        <taxon>Polyangiaceae</taxon>
        <taxon>Sorangium</taxon>
    </lineage>
</organism>
<protein>
    <recommendedName>
        <fullName evidence="4">HdeD family acid-resistance protein</fullName>
    </recommendedName>
</protein>
<name>A0A150QYK6_SORCE</name>
<dbReference type="AlphaFoldDB" id="A0A150QYK6"/>
<gene>
    <name evidence="2" type="ORF">BE17_51610</name>
</gene>
<feature type="transmembrane region" description="Helical" evidence="1">
    <location>
        <begin position="33"/>
        <end position="56"/>
    </location>
</feature>
<sequence length="194" mass="20330">MRRTTDSWWILALRGVAALGLGLLTLLLPGHSLGALVVIFGVYLVVESVIALTGAARCAQRGQRWRASAAHGLISLAGGIVTLAWPGLSVLVLLYLVAAWAIVGGIRDIVVAVHFRHRFAGEWLLALAGVLAVALGVLVMALPSAGALALVLWVGAYATVLGATLLISGLAMRVHQRRPPSHGHLGGLWRARAL</sequence>
<dbReference type="Pfam" id="PF03729">
    <property type="entry name" value="DUF308"/>
    <property type="match status" value="1"/>
</dbReference>
<feature type="transmembrane region" description="Helical" evidence="1">
    <location>
        <begin position="148"/>
        <end position="172"/>
    </location>
</feature>
<evidence type="ECO:0008006" key="4">
    <source>
        <dbReference type="Google" id="ProtNLM"/>
    </source>
</evidence>
<dbReference type="InterPro" id="IPR005325">
    <property type="entry name" value="DUF308_memb"/>
</dbReference>
<evidence type="ECO:0000313" key="3">
    <source>
        <dbReference type="Proteomes" id="UP000075635"/>
    </source>
</evidence>
<evidence type="ECO:0000313" key="2">
    <source>
        <dbReference type="EMBL" id="KYF73090.1"/>
    </source>
</evidence>
<feature type="transmembrane region" description="Helical" evidence="1">
    <location>
        <begin position="123"/>
        <end position="142"/>
    </location>
</feature>
<dbReference type="PANTHER" id="PTHR34989:SF1">
    <property type="entry name" value="PROTEIN HDED"/>
    <property type="match status" value="1"/>
</dbReference>
<dbReference type="EMBL" id="JEMB01003397">
    <property type="protein sequence ID" value="KYF73090.1"/>
    <property type="molecule type" value="Genomic_DNA"/>
</dbReference>
<feature type="transmembrane region" description="Helical" evidence="1">
    <location>
        <begin position="92"/>
        <end position="111"/>
    </location>
</feature>
<accession>A0A150QYK6</accession>
<feature type="transmembrane region" description="Helical" evidence="1">
    <location>
        <begin position="7"/>
        <end position="27"/>
    </location>
</feature>
<keyword evidence="1" id="KW-1133">Transmembrane helix</keyword>
<proteinExistence type="predicted"/>
<reference evidence="2 3" key="1">
    <citation type="submission" date="2014-02" db="EMBL/GenBank/DDBJ databases">
        <title>The small core and large imbalanced accessory genome model reveals a collaborative survival strategy of Sorangium cellulosum strains in nature.</title>
        <authorList>
            <person name="Han K."/>
            <person name="Peng R."/>
            <person name="Blom J."/>
            <person name="Li Y.-Z."/>
        </authorList>
    </citation>
    <scope>NUCLEOTIDE SEQUENCE [LARGE SCALE GENOMIC DNA]</scope>
    <source>
        <strain evidence="2 3">So0011-07</strain>
    </source>
</reference>